<sequence length="459" mass="53050">MFCNKQHNAENCIVIKNYKKTIDCPSLTKNANNHNHSNSKPKLAHLNVRSLKNRDNLVQLRELNGEHQYDILTISESWLNSTVKNSEVEIEGYRLLRLDRLGKRGGGVCVFTRNSLKTKIIKDISVISSTGFHQLWILIQHKKMKSIVLCVAYRPPDCPVSCFVDDFMDNYSYALILKKDIFVVGDLNCNLLKSGPESDALNELCSSLNLFQLIKEPTRVTLQSSSLIDVILTSNTSLVVESGVEKTHISDHFLVYSILKLKLPKKLPDYMVIRSFKNYSSEAFKNDLEQLIWQENPIDQGVDQRLDNFNQKFLRVLDMHVPIKTVKIKRRLCPFVDQEIVQLMKKRNALHKLARQTLQALDWDRYRSCRNQIKRKWRESERKFVYKRINDKNSNNNSLWKTSPGPDKVSVKVIKDALPYILQPLTDIVNCSLRESLFPSAWKLSEVIPLLKEGDHEIA</sequence>
<dbReference type="PANTHER" id="PTHR33395">
    <property type="entry name" value="TRANSCRIPTASE, PUTATIVE-RELATED-RELATED"/>
    <property type="match status" value="1"/>
</dbReference>
<dbReference type="EMBL" id="CACRXK020013425">
    <property type="protein sequence ID" value="CAB4025123.1"/>
    <property type="molecule type" value="Genomic_DNA"/>
</dbReference>
<dbReference type="Gene3D" id="3.60.10.10">
    <property type="entry name" value="Endonuclease/exonuclease/phosphatase"/>
    <property type="match status" value="1"/>
</dbReference>
<accession>A0A6S7KAD0</accession>
<organism evidence="2 3">
    <name type="scientific">Paramuricea clavata</name>
    <name type="common">Red gorgonian</name>
    <name type="synonym">Violescent sea-whip</name>
    <dbReference type="NCBI Taxonomy" id="317549"/>
    <lineage>
        <taxon>Eukaryota</taxon>
        <taxon>Metazoa</taxon>
        <taxon>Cnidaria</taxon>
        <taxon>Anthozoa</taxon>
        <taxon>Octocorallia</taxon>
        <taxon>Malacalcyonacea</taxon>
        <taxon>Plexauridae</taxon>
        <taxon>Paramuricea</taxon>
    </lineage>
</organism>
<dbReference type="InterPro" id="IPR005135">
    <property type="entry name" value="Endo/exonuclease/phosphatase"/>
</dbReference>
<comment type="caution">
    <text evidence="2">The sequence shown here is derived from an EMBL/GenBank/DDBJ whole genome shotgun (WGS) entry which is preliminary data.</text>
</comment>
<evidence type="ECO:0000313" key="2">
    <source>
        <dbReference type="EMBL" id="CAB4025123.1"/>
    </source>
</evidence>
<reference evidence="2" key="1">
    <citation type="submission" date="2020-04" db="EMBL/GenBank/DDBJ databases">
        <authorList>
            <person name="Alioto T."/>
            <person name="Alioto T."/>
            <person name="Gomez Garrido J."/>
        </authorList>
    </citation>
    <scope>NUCLEOTIDE SEQUENCE</scope>
    <source>
        <strain evidence="2">A484AB</strain>
    </source>
</reference>
<evidence type="ECO:0000313" key="3">
    <source>
        <dbReference type="Proteomes" id="UP001152795"/>
    </source>
</evidence>
<dbReference type="Proteomes" id="UP001152795">
    <property type="component" value="Unassembled WGS sequence"/>
</dbReference>
<feature type="domain" description="Endonuclease/exonuclease/phosphatase" evidence="1">
    <location>
        <begin position="46"/>
        <end position="252"/>
    </location>
</feature>
<dbReference type="PANTHER" id="PTHR33395:SF22">
    <property type="entry name" value="REVERSE TRANSCRIPTASE DOMAIN-CONTAINING PROTEIN"/>
    <property type="match status" value="1"/>
</dbReference>
<evidence type="ECO:0000259" key="1">
    <source>
        <dbReference type="Pfam" id="PF03372"/>
    </source>
</evidence>
<dbReference type="OrthoDB" id="5953030at2759"/>
<gene>
    <name evidence="2" type="ORF">PACLA_8A070006</name>
</gene>
<name>A0A6S7KAD0_PARCT</name>
<dbReference type="Pfam" id="PF03372">
    <property type="entry name" value="Exo_endo_phos"/>
    <property type="match status" value="1"/>
</dbReference>
<keyword evidence="3" id="KW-1185">Reference proteome</keyword>
<dbReference type="AlphaFoldDB" id="A0A6S7KAD0"/>
<proteinExistence type="predicted"/>
<protein>
    <recommendedName>
        <fullName evidence="1">Endonuclease/exonuclease/phosphatase domain-containing protein</fullName>
    </recommendedName>
</protein>
<dbReference type="InterPro" id="IPR036691">
    <property type="entry name" value="Endo/exonu/phosph_ase_sf"/>
</dbReference>
<dbReference type="GO" id="GO:0003824">
    <property type="term" value="F:catalytic activity"/>
    <property type="evidence" value="ECO:0007669"/>
    <property type="project" value="InterPro"/>
</dbReference>
<dbReference type="SUPFAM" id="SSF56219">
    <property type="entry name" value="DNase I-like"/>
    <property type="match status" value="1"/>
</dbReference>